<proteinExistence type="predicted"/>
<dbReference type="EMBL" id="JAEDAQ010000002">
    <property type="protein sequence ID" value="MBH9580084.1"/>
    <property type="molecule type" value="Genomic_DNA"/>
</dbReference>
<dbReference type="Proteomes" id="UP000597038">
    <property type="component" value="Unassembled WGS sequence"/>
</dbReference>
<reference evidence="1 2" key="1">
    <citation type="submission" date="2020-12" db="EMBL/GenBank/DDBJ databases">
        <title>Genomic analysis of Staphylococcus felis from a cat with skin infection.</title>
        <authorList>
            <person name="Aslantas O."/>
            <person name="Keskin O."/>
            <person name="Buyukaltay K."/>
            <person name="Gullu Yucetepe A."/>
        </authorList>
    </citation>
    <scope>NUCLEOTIDE SEQUENCE [LARGE SCALE GENOMIC DNA]</scope>
    <source>
        <strain evidence="1 2">HARRANVET</strain>
    </source>
</reference>
<sequence length="161" mass="18966">MRQLNLTNHAYQRYLERVSDSSKRHEAANKLSQLVSTAKERSIDETGKTTYYAKGLAIVVSEDGYNVLTVYRKTRFDDCDLFENIIEIVKREVYKEERYLNGKKRSLLIEMHEAEIRKLKVFNPETQSIIQNKIDFIKTEISNINDKLRQAKDVSKKFRLT</sequence>
<comment type="caution">
    <text evidence="1">The sequence shown here is derived from an EMBL/GenBank/DDBJ whole genome shotgun (WGS) entry which is preliminary data.</text>
</comment>
<name>A0ABS0QLV0_9STAP</name>
<gene>
    <name evidence="1" type="ORF">I9026_01695</name>
</gene>
<organism evidence="1 2">
    <name type="scientific">Staphylococcus felis</name>
    <dbReference type="NCBI Taxonomy" id="46127"/>
    <lineage>
        <taxon>Bacteria</taxon>
        <taxon>Bacillati</taxon>
        <taxon>Bacillota</taxon>
        <taxon>Bacilli</taxon>
        <taxon>Bacillales</taxon>
        <taxon>Staphylococcaceae</taxon>
        <taxon>Staphylococcus</taxon>
    </lineage>
</organism>
<keyword evidence="2" id="KW-1185">Reference proteome</keyword>
<protein>
    <submittedName>
        <fullName evidence="1">Uncharacterized protein</fullName>
    </submittedName>
</protein>
<accession>A0ABS0QLV0</accession>
<evidence type="ECO:0000313" key="1">
    <source>
        <dbReference type="EMBL" id="MBH9580084.1"/>
    </source>
</evidence>
<evidence type="ECO:0000313" key="2">
    <source>
        <dbReference type="Proteomes" id="UP000597038"/>
    </source>
</evidence>
<dbReference type="RefSeq" id="WP_115870732.1">
    <property type="nucleotide sequence ID" value="NZ_JAEDAQ010000002.1"/>
</dbReference>